<name>A0ABT1MEN3_9BACT</name>
<sequence length="113" mass="13330">MNEWGIILSGLFGGLNIFQFIFFRAERKKALAAAESMVLDNEQKKLDLRQDDYEYLTKKCDKLTKDYFEMLEKAQLAMQEVAQMKSEITHLKGLRCYKTICPEREQKRLPLMN</sequence>
<keyword evidence="1" id="KW-1133">Transmembrane helix</keyword>
<proteinExistence type="predicted"/>
<evidence type="ECO:0000256" key="1">
    <source>
        <dbReference type="SAM" id="Phobius"/>
    </source>
</evidence>
<dbReference type="RefSeq" id="WP_255025412.1">
    <property type="nucleotide sequence ID" value="NZ_JANDHW010000001.1"/>
</dbReference>
<protein>
    <submittedName>
        <fullName evidence="2">Uncharacterized protein</fullName>
    </submittedName>
</protein>
<reference evidence="2 3" key="1">
    <citation type="submission" date="2022-07" db="EMBL/GenBank/DDBJ databases">
        <title>Fecal culturing of patients with breast cancer.</title>
        <authorList>
            <person name="Teng N.M.Y."/>
            <person name="Kiu R."/>
            <person name="Evans R."/>
            <person name="Baker D.J."/>
            <person name="Zenner C."/>
            <person name="Robinson S.D."/>
            <person name="Hall L.J."/>
        </authorList>
    </citation>
    <scope>NUCLEOTIDE SEQUENCE [LARGE SCALE GENOMIC DNA]</scope>
    <source>
        <strain evidence="2 3">LH1063</strain>
    </source>
</reference>
<keyword evidence="1" id="KW-0472">Membrane</keyword>
<gene>
    <name evidence="2" type="ORF">NMU02_01820</name>
</gene>
<evidence type="ECO:0000313" key="3">
    <source>
        <dbReference type="Proteomes" id="UP001205603"/>
    </source>
</evidence>
<keyword evidence="3" id="KW-1185">Reference proteome</keyword>
<comment type="caution">
    <text evidence="2">The sequence shown here is derived from an EMBL/GenBank/DDBJ whole genome shotgun (WGS) entry which is preliminary data.</text>
</comment>
<dbReference type="EMBL" id="JANDHW010000001">
    <property type="protein sequence ID" value="MCP9610829.1"/>
    <property type="molecule type" value="Genomic_DNA"/>
</dbReference>
<organism evidence="2 3">
    <name type="scientific">Coprobacter tertius</name>
    <dbReference type="NCBI Taxonomy" id="2944915"/>
    <lineage>
        <taxon>Bacteria</taxon>
        <taxon>Pseudomonadati</taxon>
        <taxon>Bacteroidota</taxon>
        <taxon>Bacteroidia</taxon>
        <taxon>Bacteroidales</taxon>
        <taxon>Barnesiellaceae</taxon>
        <taxon>Coprobacter</taxon>
    </lineage>
</organism>
<keyword evidence="1" id="KW-0812">Transmembrane</keyword>
<dbReference type="Proteomes" id="UP001205603">
    <property type="component" value="Unassembled WGS sequence"/>
</dbReference>
<evidence type="ECO:0000313" key="2">
    <source>
        <dbReference type="EMBL" id="MCP9610829.1"/>
    </source>
</evidence>
<accession>A0ABT1MEN3</accession>
<feature type="transmembrane region" description="Helical" evidence="1">
    <location>
        <begin position="6"/>
        <end position="23"/>
    </location>
</feature>